<sequence>MDAYNLSGFSLLLRLDGIQDATEEELRIFQSTNGIYDVAKLSMLGIQLLTLPCRKRKAKSAKTESMGTGNVRSNEHGKLNTVKDAMNQLYTNILDISELKWTGI</sequence>
<accession>A0A2D4HLT5</accession>
<dbReference type="AlphaFoldDB" id="A0A2D4HLT5"/>
<reference evidence="1" key="1">
    <citation type="submission" date="2017-07" db="EMBL/GenBank/DDBJ databases">
        <authorList>
            <person name="Mikheyev A."/>
            <person name="Grau M."/>
        </authorList>
    </citation>
    <scope>NUCLEOTIDE SEQUENCE</scope>
    <source>
        <tissue evidence="1">Venom_gland</tissue>
    </source>
</reference>
<reference evidence="1" key="2">
    <citation type="submission" date="2017-11" db="EMBL/GenBank/DDBJ databases">
        <title>Coralsnake Venomics: Analyses of Venom Gland Transcriptomes and Proteomes of Six Brazilian Taxa.</title>
        <authorList>
            <person name="Aird S.D."/>
            <person name="Jorge da Silva N."/>
            <person name="Qiu L."/>
            <person name="Villar-Briones A."/>
            <person name="Aparecida-Saddi V."/>
            <person name="Campos-Telles M.P."/>
            <person name="Grau M."/>
            <person name="Mikheyev A.S."/>
        </authorList>
    </citation>
    <scope>NUCLEOTIDE SEQUENCE</scope>
    <source>
        <tissue evidence="1">Venom_gland</tissue>
    </source>
</reference>
<proteinExistence type="predicted"/>
<evidence type="ECO:0000313" key="1">
    <source>
        <dbReference type="EMBL" id="LAA72917.1"/>
    </source>
</evidence>
<dbReference type="EMBL" id="IACK01036115">
    <property type="protein sequence ID" value="LAA72917.1"/>
    <property type="molecule type" value="Transcribed_RNA"/>
</dbReference>
<name>A0A2D4HLT5_MICLE</name>
<protein>
    <submittedName>
        <fullName evidence="1">Uncharacterized protein</fullName>
    </submittedName>
</protein>
<organism evidence="1">
    <name type="scientific">Micrurus lemniscatus lemniscatus</name>
    <dbReference type="NCBI Taxonomy" id="129467"/>
    <lineage>
        <taxon>Eukaryota</taxon>
        <taxon>Metazoa</taxon>
        <taxon>Chordata</taxon>
        <taxon>Craniata</taxon>
        <taxon>Vertebrata</taxon>
        <taxon>Euteleostomi</taxon>
        <taxon>Lepidosauria</taxon>
        <taxon>Squamata</taxon>
        <taxon>Bifurcata</taxon>
        <taxon>Unidentata</taxon>
        <taxon>Episquamata</taxon>
        <taxon>Toxicofera</taxon>
        <taxon>Serpentes</taxon>
        <taxon>Colubroidea</taxon>
        <taxon>Elapidae</taxon>
        <taxon>Elapinae</taxon>
        <taxon>Micrurus</taxon>
    </lineage>
</organism>